<dbReference type="OrthoDB" id="44277at2759"/>
<dbReference type="Proteomes" id="UP001153069">
    <property type="component" value="Unassembled WGS sequence"/>
</dbReference>
<reference evidence="2" key="1">
    <citation type="submission" date="2020-06" db="EMBL/GenBank/DDBJ databases">
        <authorList>
            <consortium name="Plant Systems Biology data submission"/>
        </authorList>
    </citation>
    <scope>NUCLEOTIDE SEQUENCE</scope>
    <source>
        <strain evidence="2">D6</strain>
    </source>
</reference>
<protein>
    <submittedName>
        <fullName evidence="2">Uncharacterized protein</fullName>
    </submittedName>
</protein>
<dbReference type="PANTHER" id="PTHR22753:SF14">
    <property type="entry name" value="MONOACYLGLYCEROL_DIACYLGLYCEROL O-ACYLTRANSFERASE"/>
    <property type="match status" value="1"/>
</dbReference>
<comment type="caution">
    <text evidence="2">The sequence shown here is derived from an EMBL/GenBank/DDBJ whole genome shotgun (WGS) entry which is preliminary data.</text>
</comment>
<accession>A0A9N8DHP1</accession>
<keyword evidence="3" id="KW-1185">Reference proteome</keyword>
<gene>
    <name evidence="2" type="ORF">SEMRO_71_G039230.1</name>
</gene>
<feature type="compositionally biased region" description="Polar residues" evidence="1">
    <location>
        <begin position="194"/>
        <end position="212"/>
    </location>
</feature>
<proteinExistence type="predicted"/>
<name>A0A9N8DHP1_9STRA</name>
<evidence type="ECO:0000313" key="2">
    <source>
        <dbReference type="EMBL" id="CAB9499879.1"/>
    </source>
</evidence>
<feature type="region of interest" description="Disordered" evidence="1">
    <location>
        <begin position="1"/>
        <end position="41"/>
    </location>
</feature>
<dbReference type="InterPro" id="IPR029058">
    <property type="entry name" value="AB_hydrolase_fold"/>
</dbReference>
<dbReference type="GO" id="GO:0016020">
    <property type="term" value="C:membrane"/>
    <property type="evidence" value="ECO:0007669"/>
    <property type="project" value="TreeGrafter"/>
</dbReference>
<evidence type="ECO:0000256" key="1">
    <source>
        <dbReference type="SAM" id="MobiDB-lite"/>
    </source>
</evidence>
<evidence type="ECO:0000313" key="3">
    <source>
        <dbReference type="Proteomes" id="UP001153069"/>
    </source>
</evidence>
<dbReference type="EMBL" id="CAICTM010000070">
    <property type="protein sequence ID" value="CAB9499879.1"/>
    <property type="molecule type" value="Genomic_DNA"/>
</dbReference>
<dbReference type="Gene3D" id="3.40.50.1820">
    <property type="entry name" value="alpha/beta hydrolase"/>
    <property type="match status" value="1"/>
</dbReference>
<feature type="compositionally biased region" description="Low complexity" evidence="1">
    <location>
        <begin position="151"/>
        <end position="184"/>
    </location>
</feature>
<organism evidence="2 3">
    <name type="scientific">Seminavis robusta</name>
    <dbReference type="NCBI Taxonomy" id="568900"/>
    <lineage>
        <taxon>Eukaryota</taxon>
        <taxon>Sar</taxon>
        <taxon>Stramenopiles</taxon>
        <taxon>Ochrophyta</taxon>
        <taxon>Bacillariophyta</taxon>
        <taxon>Bacillariophyceae</taxon>
        <taxon>Bacillariophycidae</taxon>
        <taxon>Naviculales</taxon>
        <taxon>Naviculaceae</taxon>
        <taxon>Seminavis</taxon>
    </lineage>
</organism>
<dbReference type="SUPFAM" id="SSF53474">
    <property type="entry name" value="alpha/beta-Hydrolases"/>
    <property type="match status" value="1"/>
</dbReference>
<sequence>MAIETNSILSESDSQQQQNQFLITEEESKQSYASDSDPQKGNMDIRFASPLLEFGYPPAVEDFEQGKTTEKPLLLYVPGFDGTYLSAFFQYPELHSLFEIRCLVSSMDDRSTFNDLKQTIVEFLKSDSTNSDSHSQEQEHAPQSPEHQQASTSSSPSTNIFSSFLKRNNNNNDNNNNNNNGNSNHAPKQKTSRSKNTGRTASSTSHNHQGSQRPVYLAGESFGGILALEVALALTEDSSSSSSNNSHNNINLQGLVLVNAATCFDRSRLAAEGPPVGELPPMLYFFGILKLLPMFLDKISLPQFLAIIQGKALPSLIDNPMREAYMGRLAFALPFLLKFMPQDTFLWRLEQWLSVGCKRMETQLAALQQQQQQQQQPKKRQKPLRTLIVAGENDLTLPSIAEAERLAQIFSPNCHVHVVQQVGHANTCGTCLDLAAEMRSHFAELQEQQQQQGSAKNNSNGTEKEALMGRTQMKQVAREGEGIYFGMEPRYDGKAIGLSPLSYWSREYYRKMEGQDPR</sequence>
<feature type="compositionally biased region" description="Polar residues" evidence="1">
    <location>
        <begin position="1"/>
        <end position="22"/>
    </location>
</feature>
<dbReference type="PANTHER" id="PTHR22753">
    <property type="entry name" value="TRANSMEMBRANE PROTEIN 68"/>
    <property type="match status" value="1"/>
</dbReference>
<feature type="region of interest" description="Disordered" evidence="1">
    <location>
        <begin position="127"/>
        <end position="214"/>
    </location>
</feature>
<dbReference type="AlphaFoldDB" id="A0A9N8DHP1"/>